<evidence type="ECO:0000256" key="6">
    <source>
        <dbReference type="ARBA" id="ARBA00023136"/>
    </source>
</evidence>
<feature type="transmembrane region" description="Helical" evidence="7">
    <location>
        <begin position="104"/>
        <end position="122"/>
    </location>
</feature>
<comment type="caution">
    <text evidence="10">The sequence shown here is derived from an EMBL/GenBank/DDBJ whole genome shotgun (WGS) entry which is preliminary data.</text>
</comment>
<dbReference type="PROSITE" id="PS50928">
    <property type="entry name" value="ABC_TM1"/>
    <property type="match status" value="2"/>
</dbReference>
<feature type="transmembrane region" description="Helical" evidence="7">
    <location>
        <begin position="532"/>
        <end position="551"/>
    </location>
</feature>
<dbReference type="CDD" id="cd06261">
    <property type="entry name" value="TM_PBP2"/>
    <property type="match status" value="2"/>
</dbReference>
<feature type="transmembrane region" description="Helical" evidence="7">
    <location>
        <begin position="420"/>
        <end position="443"/>
    </location>
</feature>
<comment type="similarity">
    <text evidence="7">Belongs to the binding-protein-dependent transport system permease family.</text>
</comment>
<evidence type="ECO:0000313" key="11">
    <source>
        <dbReference type="Proteomes" id="UP000305131"/>
    </source>
</evidence>
<dbReference type="Pfam" id="PF00528">
    <property type="entry name" value="BPD_transp_1"/>
    <property type="match status" value="1"/>
</dbReference>
<evidence type="ECO:0000256" key="2">
    <source>
        <dbReference type="ARBA" id="ARBA00022448"/>
    </source>
</evidence>
<sequence length="582" mass="60381">MADAVLTPEPRPARFALPARFSPLLVAAGLVALVVLLPLIALAAIAAEGSGDMWPHLIATVLPYALMETGLLLLGVGLVTLVVAVPCAWLVATCAFPGRRLFEWALLLPLAVPGYIVAFSYLDVLHPLGPVQEALRAVLGIANPRDLRLPDVRSTGGCILVLSAVLYPYVYLSARASFVLQSAAALEVARTLGASRWRAFLKVGLPLARPAIVAGLTLVLLETLGDIGASEFLGVRTLTVSIYTTWVNRSNLPGAAQIALVMLTLVLVLILVERAARRAKRFVATGSARPQAPTRLTGLAGLGAALFCAVPVMLGFVVPFVHLSVSAVRRMAETGFPERIFGEAAATALIALAATTLALSLGLVVTLAQRLTRAPLASGFARVASLGYAVPGTVLAVGLLSPLAGFDNALDHALRQTFGISTGLLISGSGAALVLALAIRFLAIPIGGIEAGYAKLSLHLDMAARSLGSSRPRTVRRIHLPLLRPALATAALLVFVDAMKELPATLLLRPLGLETLATHVYGEAARGTYEDGALAALVILIVGLGPVILLARMSASALRSSAGRARSTSPASPEGTSPSGAD</sequence>
<feature type="region of interest" description="Disordered" evidence="8">
    <location>
        <begin position="561"/>
        <end position="582"/>
    </location>
</feature>
<dbReference type="AlphaFoldDB" id="A0A6C1KEJ6"/>
<keyword evidence="2 7" id="KW-0813">Transport</keyword>
<feature type="transmembrane region" description="Helical" evidence="7">
    <location>
        <begin position="299"/>
        <end position="325"/>
    </location>
</feature>
<feature type="transmembrane region" description="Helical" evidence="7">
    <location>
        <begin position="199"/>
        <end position="221"/>
    </location>
</feature>
<comment type="subcellular location">
    <subcellularLocation>
        <location evidence="1 7">Cell membrane</location>
        <topology evidence="1 7">Multi-pass membrane protein</topology>
    </subcellularLocation>
</comment>
<feature type="domain" description="ABC transmembrane type-1" evidence="9">
    <location>
        <begin position="344"/>
        <end position="550"/>
    </location>
</feature>
<keyword evidence="4 7" id="KW-0812">Transmembrane</keyword>
<dbReference type="GO" id="GO:0055085">
    <property type="term" value="P:transmembrane transport"/>
    <property type="evidence" value="ECO:0007669"/>
    <property type="project" value="InterPro"/>
</dbReference>
<dbReference type="PANTHER" id="PTHR30183">
    <property type="entry name" value="MOLYBDENUM TRANSPORT SYSTEM PERMEASE PROTEIN MODB"/>
    <property type="match status" value="1"/>
</dbReference>
<dbReference type="Gene3D" id="1.10.3720.10">
    <property type="entry name" value="MetI-like"/>
    <property type="match status" value="2"/>
</dbReference>
<feature type="transmembrane region" description="Helical" evidence="7">
    <location>
        <begin position="380"/>
        <end position="400"/>
    </location>
</feature>
<gene>
    <name evidence="10" type="ORF">FBQ73_13760</name>
</gene>
<dbReference type="Proteomes" id="UP000305131">
    <property type="component" value="Unassembled WGS sequence"/>
</dbReference>
<evidence type="ECO:0000256" key="3">
    <source>
        <dbReference type="ARBA" id="ARBA00022475"/>
    </source>
</evidence>
<proteinExistence type="inferred from homology"/>
<dbReference type="PANTHER" id="PTHR30183:SF2">
    <property type="entry name" value="IRON UTILIZATION PROTEIN"/>
    <property type="match status" value="1"/>
</dbReference>
<feature type="transmembrane region" description="Helical" evidence="7">
    <location>
        <begin position="154"/>
        <end position="172"/>
    </location>
</feature>
<evidence type="ECO:0000313" key="10">
    <source>
        <dbReference type="EMBL" id="TLX42689.1"/>
    </source>
</evidence>
<evidence type="ECO:0000256" key="8">
    <source>
        <dbReference type="SAM" id="MobiDB-lite"/>
    </source>
</evidence>
<feature type="compositionally biased region" description="Low complexity" evidence="8">
    <location>
        <begin position="561"/>
        <end position="572"/>
    </location>
</feature>
<feature type="transmembrane region" description="Helical" evidence="7">
    <location>
        <begin position="345"/>
        <end position="368"/>
    </location>
</feature>
<feature type="transmembrane region" description="Helical" evidence="7">
    <location>
        <begin position="254"/>
        <end position="272"/>
    </location>
</feature>
<keyword evidence="6 7" id="KW-0472">Membrane</keyword>
<organism evidence="10 11">
    <name type="scientific">Xanthobacter autotrophicus</name>
    <dbReference type="NCBI Taxonomy" id="280"/>
    <lineage>
        <taxon>Bacteria</taxon>
        <taxon>Pseudomonadati</taxon>
        <taxon>Pseudomonadota</taxon>
        <taxon>Alphaproteobacteria</taxon>
        <taxon>Hyphomicrobiales</taxon>
        <taxon>Xanthobacteraceae</taxon>
        <taxon>Xanthobacter</taxon>
    </lineage>
</organism>
<evidence type="ECO:0000256" key="4">
    <source>
        <dbReference type="ARBA" id="ARBA00022692"/>
    </source>
</evidence>
<feature type="transmembrane region" description="Helical" evidence="7">
    <location>
        <begin position="481"/>
        <end position="499"/>
    </location>
</feature>
<feature type="transmembrane region" description="Helical" evidence="7">
    <location>
        <begin position="21"/>
        <end position="47"/>
    </location>
</feature>
<dbReference type="SUPFAM" id="SSF161098">
    <property type="entry name" value="MetI-like"/>
    <property type="match status" value="2"/>
</dbReference>
<name>A0A6C1KEJ6_XANAU</name>
<dbReference type="RefSeq" id="WP_138400047.1">
    <property type="nucleotide sequence ID" value="NZ_JBAFVI010000004.1"/>
</dbReference>
<evidence type="ECO:0000256" key="5">
    <source>
        <dbReference type="ARBA" id="ARBA00022989"/>
    </source>
</evidence>
<evidence type="ECO:0000259" key="9">
    <source>
        <dbReference type="PROSITE" id="PS50928"/>
    </source>
</evidence>
<keyword evidence="5 7" id="KW-1133">Transmembrane helix</keyword>
<dbReference type="GeneID" id="95774522"/>
<evidence type="ECO:0000256" key="7">
    <source>
        <dbReference type="RuleBase" id="RU363032"/>
    </source>
</evidence>
<accession>A0A6C1KEJ6</accession>
<feature type="transmembrane region" description="Helical" evidence="7">
    <location>
        <begin position="71"/>
        <end position="92"/>
    </location>
</feature>
<feature type="domain" description="ABC transmembrane type-1" evidence="9">
    <location>
        <begin position="66"/>
        <end position="273"/>
    </location>
</feature>
<reference evidence="10 11" key="1">
    <citation type="submission" date="2019-05" db="EMBL/GenBank/DDBJ databases">
        <authorList>
            <person name="Zhou X."/>
        </authorList>
    </citation>
    <scope>NUCLEOTIDE SEQUENCE [LARGE SCALE GENOMIC DNA]</scope>
    <source>
        <strain evidence="10 11">DSM 432</strain>
    </source>
</reference>
<dbReference type="EMBL" id="VAUP01000028">
    <property type="protein sequence ID" value="TLX42689.1"/>
    <property type="molecule type" value="Genomic_DNA"/>
</dbReference>
<keyword evidence="3" id="KW-1003">Cell membrane</keyword>
<dbReference type="InterPro" id="IPR000515">
    <property type="entry name" value="MetI-like"/>
</dbReference>
<dbReference type="GO" id="GO:0005886">
    <property type="term" value="C:plasma membrane"/>
    <property type="evidence" value="ECO:0007669"/>
    <property type="project" value="UniProtKB-SubCell"/>
</dbReference>
<dbReference type="FunFam" id="1.10.3720.10:FF:000088">
    <property type="entry name" value="Iron(III) ABC transporter, permease protein"/>
    <property type="match status" value="1"/>
</dbReference>
<evidence type="ECO:0000256" key="1">
    <source>
        <dbReference type="ARBA" id="ARBA00004651"/>
    </source>
</evidence>
<dbReference type="InterPro" id="IPR035906">
    <property type="entry name" value="MetI-like_sf"/>
</dbReference>
<protein>
    <submittedName>
        <fullName evidence="10">Iron ABC transporter permease</fullName>
    </submittedName>
</protein>
<dbReference type="OrthoDB" id="9790211at2"/>